<evidence type="ECO:0000256" key="6">
    <source>
        <dbReference type="ARBA" id="ARBA00022692"/>
    </source>
</evidence>
<evidence type="ECO:0000256" key="5">
    <source>
        <dbReference type="ARBA" id="ARBA00022618"/>
    </source>
</evidence>
<dbReference type="Pfam" id="PF18075">
    <property type="entry name" value="FtsX_ECD"/>
    <property type="match status" value="1"/>
</dbReference>
<keyword evidence="9 10" id="KW-0131">Cell cycle</keyword>
<comment type="subcellular location">
    <subcellularLocation>
        <location evidence="1">Cell membrane</location>
        <topology evidence="1">Multi-pass membrane protein</topology>
    </subcellularLocation>
</comment>
<organism evidence="14 15">
    <name type="scientific">Alkalicella caledoniensis</name>
    <dbReference type="NCBI Taxonomy" id="2731377"/>
    <lineage>
        <taxon>Bacteria</taxon>
        <taxon>Bacillati</taxon>
        <taxon>Bacillota</taxon>
        <taxon>Clostridia</taxon>
        <taxon>Eubacteriales</taxon>
        <taxon>Proteinivoracaceae</taxon>
        <taxon>Alkalicella</taxon>
    </lineage>
</organism>
<keyword evidence="4 10" id="KW-1003">Cell membrane</keyword>
<evidence type="ECO:0000259" key="12">
    <source>
        <dbReference type="Pfam" id="PF02687"/>
    </source>
</evidence>
<feature type="transmembrane region" description="Helical" evidence="11">
    <location>
        <begin position="215"/>
        <end position="243"/>
    </location>
</feature>
<dbReference type="InterPro" id="IPR040690">
    <property type="entry name" value="FtsX_ECD"/>
</dbReference>
<dbReference type="Proteomes" id="UP000516160">
    <property type="component" value="Chromosome"/>
</dbReference>
<evidence type="ECO:0000259" key="13">
    <source>
        <dbReference type="Pfam" id="PF18075"/>
    </source>
</evidence>
<dbReference type="InterPro" id="IPR058204">
    <property type="entry name" value="FtsX_firmicutes-type"/>
</dbReference>
<dbReference type="PANTHER" id="PTHR47755:SF1">
    <property type="entry name" value="CELL DIVISION PROTEIN FTSX"/>
    <property type="match status" value="1"/>
</dbReference>
<evidence type="ECO:0000256" key="1">
    <source>
        <dbReference type="ARBA" id="ARBA00004651"/>
    </source>
</evidence>
<dbReference type="GO" id="GO:0051301">
    <property type="term" value="P:cell division"/>
    <property type="evidence" value="ECO:0007669"/>
    <property type="project" value="UniProtKB-KW"/>
</dbReference>
<gene>
    <name evidence="14" type="ORF">HYG86_09980</name>
</gene>
<feature type="transmembrane region" description="Helical" evidence="11">
    <location>
        <begin position="263"/>
        <end position="288"/>
    </location>
</feature>
<feature type="transmembrane region" description="Helical" evidence="11">
    <location>
        <begin position="21"/>
        <end position="44"/>
    </location>
</feature>
<name>A0A7G9W8Q6_ALKCA</name>
<dbReference type="PIRSF" id="PIRSF003097">
    <property type="entry name" value="FtsX"/>
    <property type="match status" value="1"/>
</dbReference>
<evidence type="ECO:0000256" key="8">
    <source>
        <dbReference type="ARBA" id="ARBA00023136"/>
    </source>
</evidence>
<evidence type="ECO:0000256" key="2">
    <source>
        <dbReference type="ARBA" id="ARBA00007379"/>
    </source>
</evidence>
<evidence type="ECO:0000256" key="11">
    <source>
        <dbReference type="SAM" id="Phobius"/>
    </source>
</evidence>
<dbReference type="GO" id="GO:0005886">
    <property type="term" value="C:plasma membrane"/>
    <property type="evidence" value="ECO:0007669"/>
    <property type="project" value="UniProtKB-SubCell"/>
</dbReference>
<dbReference type="InterPro" id="IPR004513">
    <property type="entry name" value="FtsX"/>
</dbReference>
<dbReference type="EMBL" id="CP058559">
    <property type="protein sequence ID" value="QNO15068.1"/>
    <property type="molecule type" value="Genomic_DNA"/>
</dbReference>
<dbReference type="NCBIfam" id="NF038347">
    <property type="entry name" value="FtsX_Gpos"/>
    <property type="match status" value="1"/>
</dbReference>
<evidence type="ECO:0000256" key="7">
    <source>
        <dbReference type="ARBA" id="ARBA00022989"/>
    </source>
</evidence>
<dbReference type="KEGG" id="acae:HYG86_09980"/>
<feature type="transmembrane region" description="Helical" evidence="11">
    <location>
        <begin position="169"/>
        <end position="194"/>
    </location>
</feature>
<dbReference type="Pfam" id="PF02687">
    <property type="entry name" value="FtsX"/>
    <property type="match status" value="1"/>
</dbReference>
<sequence>MNRYSLRYCMRQSVQSLSRNSWLAVITSGLIAVSLAILGGFLLVTINVNQFIHNVESNVEISVFLNEGVSSSIVEERLDKLDGVVSHTFISKEEGLSDFAKTMGDPTLLRDLEGENNPLPDLIRVRVTEPEQVATVAGAIQVYPEVEMVDFGEELVTRIMQITSRLNSIFLMLGISIALGAVFLIVTIIRISVVARQDEVSVMKYMGASDGYIRFPFLMEGMVMGWAGTIIAIIALGLVYGQLSSSLNQDALTLLFQPVTDMARILPIFLGLMVVGTLMSGFGSFISIRKYLRV</sequence>
<feature type="domain" description="ABC3 transporter permease C-terminal" evidence="12">
    <location>
        <begin position="172"/>
        <end position="293"/>
    </location>
</feature>
<keyword evidence="6 11" id="KW-0812">Transmembrane</keyword>
<evidence type="ECO:0000313" key="14">
    <source>
        <dbReference type="EMBL" id="QNO15068.1"/>
    </source>
</evidence>
<comment type="function">
    <text evidence="10">Part of the ABC transporter FtsEX involved in asymmetric cellular division facilitating the initiation of sporulation.</text>
</comment>
<feature type="domain" description="FtsX extracellular" evidence="13">
    <location>
        <begin position="59"/>
        <end position="149"/>
    </location>
</feature>
<keyword evidence="8 10" id="KW-0472">Membrane</keyword>
<accession>A0A7G9W8Q6</accession>
<dbReference type="AlphaFoldDB" id="A0A7G9W8Q6"/>
<dbReference type="InterPro" id="IPR003838">
    <property type="entry name" value="ABC3_permease_C"/>
</dbReference>
<evidence type="ECO:0000256" key="4">
    <source>
        <dbReference type="ARBA" id="ARBA00022475"/>
    </source>
</evidence>
<keyword evidence="15" id="KW-1185">Reference proteome</keyword>
<dbReference type="Gene3D" id="3.30.70.3040">
    <property type="match status" value="1"/>
</dbReference>
<protein>
    <recommendedName>
        <fullName evidence="3 10">Cell division protein FtsX</fullName>
    </recommendedName>
</protein>
<comment type="similarity">
    <text evidence="2 10">Belongs to the ABC-4 integral membrane protein family. FtsX subfamily.</text>
</comment>
<keyword evidence="5 10" id="KW-0132">Cell division</keyword>
<evidence type="ECO:0000256" key="3">
    <source>
        <dbReference type="ARBA" id="ARBA00021907"/>
    </source>
</evidence>
<evidence type="ECO:0000256" key="9">
    <source>
        <dbReference type="ARBA" id="ARBA00023306"/>
    </source>
</evidence>
<keyword evidence="7 11" id="KW-1133">Transmembrane helix</keyword>
<evidence type="ECO:0000313" key="15">
    <source>
        <dbReference type="Proteomes" id="UP000516160"/>
    </source>
</evidence>
<proteinExistence type="inferred from homology"/>
<evidence type="ECO:0000256" key="10">
    <source>
        <dbReference type="PIRNR" id="PIRNR003097"/>
    </source>
</evidence>
<reference evidence="14 15" key="1">
    <citation type="submission" date="2020-07" db="EMBL/GenBank/DDBJ databases">
        <title>Alkalicella. sp. LB2 genome.</title>
        <authorList>
            <person name="Postec A."/>
            <person name="Quemeneur M."/>
        </authorList>
    </citation>
    <scope>NUCLEOTIDE SEQUENCE [LARGE SCALE GENOMIC DNA]</scope>
    <source>
        <strain evidence="14 15">LB2</strain>
    </source>
</reference>
<dbReference type="PANTHER" id="PTHR47755">
    <property type="entry name" value="CELL DIVISION PROTEIN FTSX"/>
    <property type="match status" value="1"/>
</dbReference>